<evidence type="ECO:0000256" key="2">
    <source>
        <dbReference type="ARBA" id="ARBA00023125"/>
    </source>
</evidence>
<dbReference type="InterPro" id="IPR000595">
    <property type="entry name" value="cNMP-bd_dom"/>
</dbReference>
<name>A0ABT5VIV9_9BACI</name>
<feature type="domain" description="HTH crp-type" evidence="6">
    <location>
        <begin position="149"/>
        <end position="223"/>
    </location>
</feature>
<evidence type="ECO:0000256" key="1">
    <source>
        <dbReference type="ARBA" id="ARBA00023015"/>
    </source>
</evidence>
<dbReference type="Proteomes" id="UP001148125">
    <property type="component" value="Unassembled WGS sequence"/>
</dbReference>
<dbReference type="CDD" id="cd00038">
    <property type="entry name" value="CAP_ED"/>
    <property type="match status" value="1"/>
</dbReference>
<dbReference type="PROSITE" id="PS51063">
    <property type="entry name" value="HTH_CRP_2"/>
    <property type="match status" value="1"/>
</dbReference>
<dbReference type="SMART" id="SM00100">
    <property type="entry name" value="cNMP"/>
    <property type="match status" value="1"/>
</dbReference>
<dbReference type="PANTHER" id="PTHR24567:SF74">
    <property type="entry name" value="HTH-TYPE TRANSCRIPTIONAL REGULATOR ARCR"/>
    <property type="match status" value="1"/>
</dbReference>
<protein>
    <submittedName>
        <fullName evidence="7">Crp/Fnr family transcriptional regulator</fullName>
    </submittedName>
</protein>
<keyword evidence="4" id="KW-0804">Transcription</keyword>
<proteinExistence type="predicted"/>
<evidence type="ECO:0000256" key="4">
    <source>
        <dbReference type="ARBA" id="ARBA00023163"/>
    </source>
</evidence>
<organism evidence="7 8">
    <name type="scientific">Alkalihalobacterium chitinilyticum</name>
    <dbReference type="NCBI Taxonomy" id="2980103"/>
    <lineage>
        <taxon>Bacteria</taxon>
        <taxon>Bacillati</taxon>
        <taxon>Bacillota</taxon>
        <taxon>Bacilli</taxon>
        <taxon>Bacillales</taxon>
        <taxon>Bacillaceae</taxon>
        <taxon>Alkalihalobacterium</taxon>
    </lineage>
</organism>
<keyword evidence="8" id="KW-1185">Reference proteome</keyword>
<dbReference type="InterPro" id="IPR014710">
    <property type="entry name" value="RmlC-like_jellyroll"/>
</dbReference>
<dbReference type="InterPro" id="IPR050397">
    <property type="entry name" value="Env_Response_Regulators"/>
</dbReference>
<dbReference type="Pfam" id="PF13545">
    <property type="entry name" value="HTH_Crp_2"/>
    <property type="match status" value="1"/>
</dbReference>
<dbReference type="InterPro" id="IPR012318">
    <property type="entry name" value="HTH_CRP"/>
</dbReference>
<dbReference type="PROSITE" id="PS50042">
    <property type="entry name" value="CNMP_BINDING_3"/>
    <property type="match status" value="1"/>
</dbReference>
<dbReference type="Pfam" id="PF00027">
    <property type="entry name" value="cNMP_binding"/>
    <property type="match status" value="1"/>
</dbReference>
<dbReference type="EMBL" id="JAOTPO010000015">
    <property type="protein sequence ID" value="MDE5415385.1"/>
    <property type="molecule type" value="Genomic_DNA"/>
</dbReference>
<dbReference type="PRINTS" id="PR00034">
    <property type="entry name" value="HTHCRP"/>
</dbReference>
<dbReference type="SUPFAM" id="SSF51206">
    <property type="entry name" value="cAMP-binding domain-like"/>
    <property type="match status" value="1"/>
</dbReference>
<evidence type="ECO:0000313" key="8">
    <source>
        <dbReference type="Proteomes" id="UP001148125"/>
    </source>
</evidence>
<gene>
    <name evidence="7" type="ORF">N7Z68_18655</name>
</gene>
<dbReference type="InterPro" id="IPR036390">
    <property type="entry name" value="WH_DNA-bd_sf"/>
</dbReference>
<dbReference type="InterPro" id="IPR018490">
    <property type="entry name" value="cNMP-bd_dom_sf"/>
</dbReference>
<evidence type="ECO:0000259" key="5">
    <source>
        <dbReference type="PROSITE" id="PS50042"/>
    </source>
</evidence>
<keyword evidence="2" id="KW-0238">DNA-binding</keyword>
<dbReference type="Gene3D" id="2.60.120.10">
    <property type="entry name" value="Jelly Rolls"/>
    <property type="match status" value="1"/>
</dbReference>
<reference evidence="7" key="1">
    <citation type="submission" date="2024-05" db="EMBL/GenBank/DDBJ databases">
        <title>Alkalihalobacillus sp. strain MEB203 novel alkaliphilic bacterium from Lonar Lake, India.</title>
        <authorList>
            <person name="Joshi A."/>
            <person name="Thite S."/>
            <person name="Mengade P."/>
        </authorList>
    </citation>
    <scope>NUCLEOTIDE SEQUENCE</scope>
    <source>
        <strain evidence="7">MEB 203</strain>
    </source>
</reference>
<dbReference type="CDD" id="cd00092">
    <property type="entry name" value="HTH_CRP"/>
    <property type="match status" value="1"/>
</dbReference>
<accession>A0ABT5VIV9</accession>
<dbReference type="SUPFAM" id="SSF46785">
    <property type="entry name" value="Winged helix' DNA-binding domain"/>
    <property type="match status" value="1"/>
</dbReference>
<dbReference type="Gene3D" id="1.10.10.10">
    <property type="entry name" value="Winged helix-like DNA-binding domain superfamily/Winged helix DNA-binding domain"/>
    <property type="match status" value="1"/>
</dbReference>
<evidence type="ECO:0000313" key="7">
    <source>
        <dbReference type="EMBL" id="MDE5415385.1"/>
    </source>
</evidence>
<feature type="domain" description="Cyclic nucleotide-binding" evidence="5">
    <location>
        <begin position="15"/>
        <end position="135"/>
    </location>
</feature>
<dbReference type="SMART" id="SM00419">
    <property type="entry name" value="HTH_CRP"/>
    <property type="match status" value="1"/>
</dbReference>
<evidence type="ECO:0000256" key="3">
    <source>
        <dbReference type="ARBA" id="ARBA00023159"/>
    </source>
</evidence>
<comment type="caution">
    <text evidence="7">The sequence shown here is derived from an EMBL/GenBank/DDBJ whole genome shotgun (WGS) entry which is preliminary data.</text>
</comment>
<keyword evidence="1" id="KW-0805">Transcription regulation</keyword>
<evidence type="ECO:0000259" key="6">
    <source>
        <dbReference type="PROSITE" id="PS51063"/>
    </source>
</evidence>
<dbReference type="PANTHER" id="PTHR24567">
    <property type="entry name" value="CRP FAMILY TRANSCRIPTIONAL REGULATORY PROTEIN"/>
    <property type="match status" value="1"/>
</dbReference>
<dbReference type="InterPro" id="IPR036388">
    <property type="entry name" value="WH-like_DNA-bd_sf"/>
</dbReference>
<sequence length="232" mass="27081">MSKKEMKSLLKNVILFKELSDQELDPVIEIAHPREFSEREILFMQGEPLDRVFFIHKGQVKIYKTDISGKEQIVSILQSGEMFPHAGFFRTGNYPAHAEVMEEATLLVIPIVEFERLLLSRPDICMKLFRVMGEKIIDLQSRLDEQIFHNTYEQILMLFLRLSKMYGEKQKDEFVKLTIHFTNQELANMIGTTRETVNRTVTKLRKNNIVQMSEKGNLLISTDSVKQELQID</sequence>
<keyword evidence="3" id="KW-0010">Activator</keyword>